<reference evidence="1" key="1">
    <citation type="submission" date="2021-02" db="EMBL/GenBank/DDBJ databases">
        <authorList>
            <person name="Nowell W R."/>
        </authorList>
    </citation>
    <scope>NUCLEOTIDE SEQUENCE</scope>
</reference>
<name>A0A814DWT4_9BILA</name>
<comment type="caution">
    <text evidence="1">The sequence shown here is derived from an EMBL/GenBank/DDBJ whole genome shotgun (WGS) entry which is preliminary data.</text>
</comment>
<protein>
    <submittedName>
        <fullName evidence="1">Uncharacterized protein</fullName>
    </submittedName>
</protein>
<dbReference type="AlphaFoldDB" id="A0A814DWT4"/>
<sequence length="718" mass="83174">MVDESDNTCISMIESEEEEQQQQEPHQTMKSIQPTITSNSKIAKKKGVFKVEWLSIKEFSSWLQELKNDCAQARCKACLRTFSIREGKPALRKHMNSEIHKIHMKSFGNNVLITQTSFTEIQKVSAMEGTFVYHGVRHGHSYISQQCTINLVKDLFSSCSNAAKNLACARTKSRAVACNVLAPYFTSKLIDEVFQSRFFLISFDASNKGNVKTYPFTVQYFSDFGVKRGILQFVDDPRESANDIFKNAVKVIENYQLDIKNLTSIGADNANVNYGENHSVFKLFKDYCPHIVKGNCYSHIVHNGVKHAHDDLLIDIEQVLCKIYSFFSNSAKRVQELKSYYDFVQSEYRVLLEHITIRWLSLLPSIQRLIESYVPIKNYFLDQQITTTTAKRTAKNLQILKSFFEDDCGLCILIFVENVLVDIQRAELKLQRISTTTVNLYVIITNLIRKLEQRLKDKYYGNKAHIILNQLITVDASKAKQLQDSFQSFIESIIKYINSYFDRDRGLYKKLSVFDCESDNFLKWDCLKDIVNLFKINDLDKDEIYNEYCDIKFIYDEMKNKTLTINEQIKLYISNKNIYNPKSVIQGDRVSCDTVDDDNDNNPLNNDSKANECIQSDQLWSYLLNIKPNTTPNMKLVVAYAFSIPCSNSFVESIFSNMNHLWSDYRNRMDIELVEAELQIRNNSNIPCAHFYNFLLTQGELLQKIASNEKFVKKKFNK</sequence>
<evidence type="ECO:0000313" key="2">
    <source>
        <dbReference type="Proteomes" id="UP000663860"/>
    </source>
</evidence>
<dbReference type="Proteomes" id="UP000663860">
    <property type="component" value="Unassembled WGS sequence"/>
</dbReference>
<dbReference type="SUPFAM" id="SSF53098">
    <property type="entry name" value="Ribonuclease H-like"/>
    <property type="match status" value="1"/>
</dbReference>
<accession>A0A814DWT4</accession>
<dbReference type="PANTHER" id="PTHR37162">
    <property type="entry name" value="HAT FAMILY DIMERISATION DOMAINCONTAINING PROTEIN-RELATED"/>
    <property type="match status" value="1"/>
</dbReference>
<dbReference type="InterPro" id="IPR012337">
    <property type="entry name" value="RNaseH-like_sf"/>
</dbReference>
<evidence type="ECO:0000313" key="1">
    <source>
        <dbReference type="EMBL" id="CAF0960103.1"/>
    </source>
</evidence>
<organism evidence="1 2">
    <name type="scientific">Adineta steineri</name>
    <dbReference type="NCBI Taxonomy" id="433720"/>
    <lineage>
        <taxon>Eukaryota</taxon>
        <taxon>Metazoa</taxon>
        <taxon>Spiralia</taxon>
        <taxon>Gnathifera</taxon>
        <taxon>Rotifera</taxon>
        <taxon>Eurotatoria</taxon>
        <taxon>Bdelloidea</taxon>
        <taxon>Adinetida</taxon>
        <taxon>Adinetidae</taxon>
        <taxon>Adineta</taxon>
    </lineage>
</organism>
<dbReference type="EMBL" id="CAJNOE010000134">
    <property type="protein sequence ID" value="CAF0960103.1"/>
    <property type="molecule type" value="Genomic_DNA"/>
</dbReference>
<proteinExistence type="predicted"/>
<dbReference type="PANTHER" id="PTHR37162:SF1">
    <property type="entry name" value="BED-TYPE DOMAIN-CONTAINING PROTEIN"/>
    <property type="match status" value="1"/>
</dbReference>
<gene>
    <name evidence="1" type="ORF">IZO911_LOCUS15492</name>
</gene>